<organism evidence="5 6">
    <name type="scientific">Dispira parvispora</name>
    <dbReference type="NCBI Taxonomy" id="1520584"/>
    <lineage>
        <taxon>Eukaryota</taxon>
        <taxon>Fungi</taxon>
        <taxon>Fungi incertae sedis</taxon>
        <taxon>Zoopagomycota</taxon>
        <taxon>Kickxellomycotina</taxon>
        <taxon>Dimargaritomycetes</taxon>
        <taxon>Dimargaritales</taxon>
        <taxon>Dimargaritaceae</taxon>
        <taxon>Dispira</taxon>
    </lineage>
</organism>
<dbReference type="InterPro" id="IPR048280">
    <property type="entry name" value="COX6B-like"/>
</dbReference>
<accession>A0A9W8AP83</accession>
<dbReference type="Gene3D" id="1.10.10.140">
    <property type="entry name" value="Cytochrome c oxidase, subunit VIb"/>
    <property type="match status" value="1"/>
</dbReference>
<evidence type="ECO:0000256" key="3">
    <source>
        <dbReference type="ARBA" id="ARBA00023128"/>
    </source>
</evidence>
<evidence type="ECO:0000256" key="1">
    <source>
        <dbReference type="ARBA" id="ARBA00004173"/>
    </source>
</evidence>
<dbReference type="Pfam" id="PF02297">
    <property type="entry name" value="COX6B"/>
    <property type="match status" value="1"/>
</dbReference>
<dbReference type="OrthoDB" id="1107506at2759"/>
<evidence type="ECO:0000256" key="4">
    <source>
        <dbReference type="ARBA" id="ARBA00023157"/>
    </source>
</evidence>
<dbReference type="Proteomes" id="UP001150925">
    <property type="component" value="Unassembled WGS sequence"/>
</dbReference>
<dbReference type="GO" id="GO:0005739">
    <property type="term" value="C:mitochondrion"/>
    <property type="evidence" value="ECO:0007669"/>
    <property type="project" value="UniProtKB-SubCell"/>
</dbReference>
<sequence length="92" mass="10833">MSSSFDLQTVQFDARFPNTNQSKNCGQNYSDYYKCVAARGEDFPLCSRFYRNFRSLCPDDWIERWDLAREENRSPFVATQGAVKGHYEQEEL</sequence>
<evidence type="ECO:0000313" key="5">
    <source>
        <dbReference type="EMBL" id="KAJ1963762.1"/>
    </source>
</evidence>
<comment type="similarity">
    <text evidence="2">Belongs to the cytochrome c oxidase subunit 6B family.</text>
</comment>
<evidence type="ECO:0000256" key="2">
    <source>
        <dbReference type="ARBA" id="ARBA00006425"/>
    </source>
</evidence>
<comment type="subcellular location">
    <subcellularLocation>
        <location evidence="1">Mitochondrion</location>
    </subcellularLocation>
</comment>
<dbReference type="SUPFAM" id="SSF47694">
    <property type="entry name" value="Cytochrome c oxidase subunit h"/>
    <property type="match status" value="1"/>
</dbReference>
<evidence type="ECO:0000313" key="6">
    <source>
        <dbReference type="Proteomes" id="UP001150925"/>
    </source>
</evidence>
<proteinExistence type="inferred from homology"/>
<dbReference type="CDD" id="cd00926">
    <property type="entry name" value="Cyt_c_Oxidase_VIb"/>
    <property type="match status" value="1"/>
</dbReference>
<keyword evidence="3" id="KW-0496">Mitochondrion</keyword>
<dbReference type="InterPro" id="IPR003213">
    <property type="entry name" value="Cyt_c_oxidase_su6B"/>
</dbReference>
<comment type="caution">
    <text evidence="5">The sequence shown here is derived from an EMBL/GenBank/DDBJ whole genome shotgun (WGS) entry which is preliminary data.</text>
</comment>
<reference evidence="5" key="1">
    <citation type="submission" date="2022-07" db="EMBL/GenBank/DDBJ databases">
        <title>Phylogenomic reconstructions and comparative analyses of Kickxellomycotina fungi.</title>
        <authorList>
            <person name="Reynolds N.K."/>
            <person name="Stajich J.E."/>
            <person name="Barry K."/>
            <person name="Grigoriev I.V."/>
            <person name="Crous P."/>
            <person name="Smith M.E."/>
        </authorList>
    </citation>
    <scope>NUCLEOTIDE SEQUENCE</scope>
    <source>
        <strain evidence="5">RSA 1196</strain>
    </source>
</reference>
<dbReference type="EMBL" id="JANBPY010000781">
    <property type="protein sequence ID" value="KAJ1963762.1"/>
    <property type="molecule type" value="Genomic_DNA"/>
</dbReference>
<gene>
    <name evidence="5" type="primary">COX12</name>
    <name evidence="5" type="ORF">IWQ62_003119</name>
</gene>
<dbReference type="GO" id="GO:0045277">
    <property type="term" value="C:respiratory chain complex IV"/>
    <property type="evidence" value="ECO:0007669"/>
    <property type="project" value="InterPro"/>
</dbReference>
<dbReference type="PANTHER" id="PTHR46281">
    <property type="entry name" value="CYTOCHROME C OXIDASE SUBUNIT 6B"/>
    <property type="match status" value="1"/>
</dbReference>
<dbReference type="InterPro" id="IPR036549">
    <property type="entry name" value="CX6/COA6-like_sf"/>
</dbReference>
<keyword evidence="6" id="KW-1185">Reference proteome</keyword>
<keyword evidence="4" id="KW-1015">Disulfide bond</keyword>
<dbReference type="PROSITE" id="PS51808">
    <property type="entry name" value="CHCH"/>
    <property type="match status" value="1"/>
</dbReference>
<protein>
    <submittedName>
        <fullName evidence="5">Cytochrome c oxidase subunit 6B</fullName>
    </submittedName>
</protein>
<dbReference type="PANTHER" id="PTHR46281:SF8">
    <property type="entry name" value="CYTOCHROME C OXIDASE SUBUNIT 12, MITOCHONDRIAL"/>
    <property type="match status" value="1"/>
</dbReference>
<name>A0A9W8AP83_9FUNG</name>
<dbReference type="AlphaFoldDB" id="A0A9W8AP83"/>